<feature type="compositionally biased region" description="Polar residues" evidence="1">
    <location>
        <begin position="31"/>
        <end position="45"/>
    </location>
</feature>
<gene>
    <name evidence="2" type="ORF">PACLA_8A008449</name>
</gene>
<comment type="caution">
    <text evidence="2">The sequence shown here is derived from an EMBL/GenBank/DDBJ whole genome shotgun (WGS) entry which is preliminary data.</text>
</comment>
<proteinExistence type="predicted"/>
<evidence type="ECO:0000313" key="2">
    <source>
        <dbReference type="EMBL" id="CAB4036177.1"/>
    </source>
</evidence>
<dbReference type="Proteomes" id="UP001152795">
    <property type="component" value="Unassembled WGS sequence"/>
</dbReference>
<dbReference type="OrthoDB" id="5983461at2759"/>
<feature type="non-terminal residue" evidence="2">
    <location>
        <position position="230"/>
    </location>
</feature>
<dbReference type="AlphaFoldDB" id="A0A6S7JWQ3"/>
<feature type="compositionally biased region" description="Polar residues" evidence="1">
    <location>
        <begin position="68"/>
        <end position="120"/>
    </location>
</feature>
<dbReference type="EMBL" id="CACRXK020021764">
    <property type="protein sequence ID" value="CAB4036177.1"/>
    <property type="molecule type" value="Genomic_DNA"/>
</dbReference>
<organism evidence="2 3">
    <name type="scientific">Paramuricea clavata</name>
    <name type="common">Red gorgonian</name>
    <name type="synonym">Violescent sea-whip</name>
    <dbReference type="NCBI Taxonomy" id="317549"/>
    <lineage>
        <taxon>Eukaryota</taxon>
        <taxon>Metazoa</taxon>
        <taxon>Cnidaria</taxon>
        <taxon>Anthozoa</taxon>
        <taxon>Octocorallia</taxon>
        <taxon>Malacalcyonacea</taxon>
        <taxon>Plexauridae</taxon>
        <taxon>Paramuricea</taxon>
    </lineage>
</organism>
<sequence length="230" mass="24872">MAGVPNGQVNIQDIVRAVVDNFNRLPPRSSPNPTGTASASTTTNEELNRCFQIPRGSQSFRPPARAESQPNSQTAACTTTDTNELSRRPQTLQSCQPQVTSQPTLSCSLSSGFSARTNYGATTPNSARATSRRRPRSANRSGNTGRFQPYSSSASQVSAEPKVYYKAVCLLPSPTWNTVPRGKVKVDLIEKNLCVDAWAVDKSWSAEDLKSEAAKLFPKVLGIDSPELIP</sequence>
<name>A0A6S7JWQ3_PARCT</name>
<accession>A0A6S7JWQ3</accession>
<feature type="compositionally biased region" description="Polar residues" evidence="1">
    <location>
        <begin position="142"/>
        <end position="153"/>
    </location>
</feature>
<reference evidence="2" key="1">
    <citation type="submission" date="2020-04" db="EMBL/GenBank/DDBJ databases">
        <authorList>
            <person name="Alioto T."/>
            <person name="Alioto T."/>
            <person name="Gomez Garrido J."/>
        </authorList>
    </citation>
    <scope>NUCLEOTIDE SEQUENCE</scope>
    <source>
        <strain evidence="2">A484AB</strain>
    </source>
</reference>
<evidence type="ECO:0000256" key="1">
    <source>
        <dbReference type="SAM" id="MobiDB-lite"/>
    </source>
</evidence>
<keyword evidence="3" id="KW-1185">Reference proteome</keyword>
<feature type="region of interest" description="Disordered" evidence="1">
    <location>
        <begin position="23"/>
        <end position="153"/>
    </location>
</feature>
<evidence type="ECO:0000313" key="3">
    <source>
        <dbReference type="Proteomes" id="UP001152795"/>
    </source>
</evidence>
<protein>
    <submittedName>
        <fullName evidence="2">Uncharacterized protein</fullName>
    </submittedName>
</protein>